<comment type="caution">
    <text evidence="5">The sequence shown here is derived from an EMBL/GenBank/DDBJ whole genome shotgun (WGS) entry which is preliminary data.</text>
</comment>
<dbReference type="Proteomes" id="UP000717696">
    <property type="component" value="Unassembled WGS sequence"/>
</dbReference>
<evidence type="ECO:0000256" key="2">
    <source>
        <dbReference type="ARBA" id="ARBA00023008"/>
    </source>
</evidence>
<evidence type="ECO:0000256" key="3">
    <source>
        <dbReference type="SAM" id="SignalP"/>
    </source>
</evidence>
<evidence type="ECO:0000256" key="1">
    <source>
        <dbReference type="ARBA" id="ARBA00022723"/>
    </source>
</evidence>
<dbReference type="InterPro" id="IPR050316">
    <property type="entry name" value="Tyrosinase/Hemocyanin"/>
</dbReference>
<proteinExistence type="predicted"/>
<name>A0A9P9DMQ1_9HYPO</name>
<feature type="chain" id="PRO_5040433842" evidence="3">
    <location>
        <begin position="21"/>
        <end position="326"/>
    </location>
</feature>
<dbReference type="SUPFAM" id="SSF48056">
    <property type="entry name" value="Di-copper centre-containing domain"/>
    <property type="match status" value="1"/>
</dbReference>
<dbReference type="GO" id="GO:0046872">
    <property type="term" value="F:metal ion binding"/>
    <property type="evidence" value="ECO:0007669"/>
    <property type="project" value="UniProtKB-KW"/>
</dbReference>
<keyword evidence="2" id="KW-0186">Copper</keyword>
<dbReference type="InterPro" id="IPR002227">
    <property type="entry name" value="Tyrosinase_Cu-bd"/>
</dbReference>
<dbReference type="AlphaFoldDB" id="A0A9P9DMQ1"/>
<sequence length="326" mass="36064">MAPSLRSLLSLLAITQLATAASWNTTCTSKSQRKAWNNMTTTEKTAYIDAELCLMERPAQAGITGALNRWDELDWAHIVQSNVIHNVGAFLPWHRYFMRVHEYLLQSECGYEGGQPYWNEVLDMDDLAASVVFDPDTGFGGEGVSSGCVTDGPFVNLTLHLNSSSTSAEYCLSRSFNSNGFQSGVQANLDECFNTTNYEDAFDCYQVNPHTAGHSAVGGTMLDVVGSPGEPLFFLHHSNLDRLWWQWQQANLTTRLTEMGGRNVPLDSYLEQNGMESPSSSILDYDGDDGNVTTLNHNLWMVGIMPNATIREVMDLGSDLICAEYV</sequence>
<gene>
    <name evidence="5" type="ORF">B0J13DRAFT_456019</name>
</gene>
<dbReference type="OrthoDB" id="6132182at2759"/>
<evidence type="ECO:0000313" key="5">
    <source>
        <dbReference type="EMBL" id="KAH7122184.1"/>
    </source>
</evidence>
<feature type="signal peptide" evidence="3">
    <location>
        <begin position="1"/>
        <end position="20"/>
    </location>
</feature>
<dbReference type="PANTHER" id="PTHR11474">
    <property type="entry name" value="TYROSINASE FAMILY MEMBER"/>
    <property type="match status" value="1"/>
</dbReference>
<organism evidence="5 6">
    <name type="scientific">Dactylonectria estremocensis</name>
    <dbReference type="NCBI Taxonomy" id="1079267"/>
    <lineage>
        <taxon>Eukaryota</taxon>
        <taxon>Fungi</taxon>
        <taxon>Dikarya</taxon>
        <taxon>Ascomycota</taxon>
        <taxon>Pezizomycotina</taxon>
        <taxon>Sordariomycetes</taxon>
        <taxon>Hypocreomycetidae</taxon>
        <taxon>Hypocreales</taxon>
        <taxon>Nectriaceae</taxon>
        <taxon>Dactylonectria</taxon>
    </lineage>
</organism>
<reference evidence="5" key="1">
    <citation type="journal article" date="2021" name="Nat. Commun.">
        <title>Genetic determinants of endophytism in the Arabidopsis root mycobiome.</title>
        <authorList>
            <person name="Mesny F."/>
            <person name="Miyauchi S."/>
            <person name="Thiergart T."/>
            <person name="Pickel B."/>
            <person name="Atanasova L."/>
            <person name="Karlsson M."/>
            <person name="Huettel B."/>
            <person name="Barry K.W."/>
            <person name="Haridas S."/>
            <person name="Chen C."/>
            <person name="Bauer D."/>
            <person name="Andreopoulos W."/>
            <person name="Pangilinan J."/>
            <person name="LaButti K."/>
            <person name="Riley R."/>
            <person name="Lipzen A."/>
            <person name="Clum A."/>
            <person name="Drula E."/>
            <person name="Henrissat B."/>
            <person name="Kohler A."/>
            <person name="Grigoriev I.V."/>
            <person name="Martin F.M."/>
            <person name="Hacquard S."/>
        </authorList>
    </citation>
    <scope>NUCLEOTIDE SEQUENCE</scope>
    <source>
        <strain evidence="5">MPI-CAGE-AT-0021</strain>
    </source>
</reference>
<dbReference type="Pfam" id="PF00264">
    <property type="entry name" value="Tyrosinase"/>
    <property type="match status" value="1"/>
</dbReference>
<dbReference type="PRINTS" id="PR00092">
    <property type="entry name" value="TYROSINASE"/>
</dbReference>
<dbReference type="EMBL" id="JAGMUU010000026">
    <property type="protein sequence ID" value="KAH7122184.1"/>
    <property type="molecule type" value="Genomic_DNA"/>
</dbReference>
<keyword evidence="6" id="KW-1185">Reference proteome</keyword>
<feature type="domain" description="Tyrosinase copper-binding" evidence="4">
    <location>
        <begin position="85"/>
        <end position="102"/>
    </location>
</feature>
<protein>
    <submittedName>
        <fullName evidence="5">Amino acid transporter</fullName>
    </submittedName>
</protein>
<dbReference type="PANTHER" id="PTHR11474:SF126">
    <property type="entry name" value="TYROSINASE-LIKE PROTEIN TYR-1-RELATED"/>
    <property type="match status" value="1"/>
</dbReference>
<keyword evidence="3" id="KW-0732">Signal</keyword>
<dbReference type="Gene3D" id="1.10.1280.10">
    <property type="entry name" value="Di-copper center containing domain from catechol oxidase"/>
    <property type="match status" value="1"/>
</dbReference>
<accession>A0A9P9DMQ1</accession>
<dbReference type="GO" id="GO:0016491">
    <property type="term" value="F:oxidoreductase activity"/>
    <property type="evidence" value="ECO:0007669"/>
    <property type="project" value="InterPro"/>
</dbReference>
<evidence type="ECO:0000259" key="4">
    <source>
        <dbReference type="PROSITE" id="PS00497"/>
    </source>
</evidence>
<dbReference type="PROSITE" id="PS00497">
    <property type="entry name" value="TYROSINASE_1"/>
    <property type="match status" value="1"/>
</dbReference>
<dbReference type="InterPro" id="IPR008922">
    <property type="entry name" value="Di-copper_centre_dom_sf"/>
</dbReference>
<keyword evidence="1" id="KW-0479">Metal-binding</keyword>
<evidence type="ECO:0000313" key="6">
    <source>
        <dbReference type="Proteomes" id="UP000717696"/>
    </source>
</evidence>